<dbReference type="SUPFAM" id="SSF46689">
    <property type="entry name" value="Homeodomain-like"/>
    <property type="match status" value="1"/>
</dbReference>
<keyword evidence="1" id="KW-0805">Transcription regulation</keyword>
<proteinExistence type="predicted"/>
<dbReference type="Proteomes" id="UP000239485">
    <property type="component" value="Unassembled WGS sequence"/>
</dbReference>
<dbReference type="InterPro" id="IPR036271">
    <property type="entry name" value="Tet_transcr_reg_TetR-rel_C_sf"/>
</dbReference>
<dbReference type="InterPro" id="IPR025996">
    <property type="entry name" value="MT1864/Rv1816-like_C"/>
</dbReference>
<dbReference type="AlphaFoldDB" id="A0A2S6IVB1"/>
<evidence type="ECO:0000256" key="1">
    <source>
        <dbReference type="ARBA" id="ARBA00023015"/>
    </source>
</evidence>
<keyword evidence="2" id="KW-0238">DNA-binding</keyword>
<dbReference type="PANTHER" id="PTHR30055:SF239">
    <property type="entry name" value="TRANSCRIPTIONAL REGULATORY PROTEIN"/>
    <property type="match status" value="1"/>
</dbReference>
<dbReference type="Gene3D" id="1.10.357.10">
    <property type="entry name" value="Tetracycline Repressor, domain 2"/>
    <property type="match status" value="1"/>
</dbReference>
<dbReference type="SUPFAM" id="SSF48498">
    <property type="entry name" value="Tetracyclin repressor-like, C-terminal domain"/>
    <property type="match status" value="1"/>
</dbReference>
<evidence type="ECO:0000313" key="5">
    <source>
        <dbReference type="EMBL" id="PPK98176.1"/>
    </source>
</evidence>
<comment type="caution">
    <text evidence="5">The sequence shown here is derived from an EMBL/GenBank/DDBJ whole genome shotgun (WGS) entry which is preliminary data.</text>
</comment>
<dbReference type="InterPro" id="IPR050109">
    <property type="entry name" value="HTH-type_TetR-like_transc_reg"/>
</dbReference>
<dbReference type="GO" id="GO:0003700">
    <property type="term" value="F:DNA-binding transcription factor activity"/>
    <property type="evidence" value="ECO:0007669"/>
    <property type="project" value="TreeGrafter"/>
</dbReference>
<dbReference type="Pfam" id="PF13305">
    <property type="entry name" value="TetR_C_33"/>
    <property type="match status" value="1"/>
</dbReference>
<protein>
    <submittedName>
        <fullName evidence="5">WHG domain-containing protein</fullName>
    </submittedName>
</protein>
<dbReference type="OrthoDB" id="71867at2"/>
<dbReference type="InterPro" id="IPR009057">
    <property type="entry name" value="Homeodomain-like_sf"/>
</dbReference>
<accession>A0A2S6IVB1</accession>
<dbReference type="EMBL" id="PTJD01000002">
    <property type="protein sequence ID" value="PPK98176.1"/>
    <property type="molecule type" value="Genomic_DNA"/>
</dbReference>
<keyword evidence="3" id="KW-0804">Transcription</keyword>
<sequence length="190" mass="19753">MPRAGLNPRVVAQAAAAVSDDVGFPRLTLALVAERLGVRLPSLYKHIDSLDGLRRDLAVLATRELGEALGGAALGRSGADALHAVADAYRDYARRHPGRYAATVRAPDPGDAEHLAAADGVLRTVLAVLAGYGLAGDEAVDAARALRAALHGFATLEVEGGFGLPRDVDRSYRFLVAGLDAVLAGRGREA</sequence>
<evidence type="ECO:0000256" key="2">
    <source>
        <dbReference type="ARBA" id="ARBA00023125"/>
    </source>
</evidence>
<evidence type="ECO:0000256" key="3">
    <source>
        <dbReference type="ARBA" id="ARBA00023163"/>
    </source>
</evidence>
<dbReference type="PANTHER" id="PTHR30055">
    <property type="entry name" value="HTH-TYPE TRANSCRIPTIONAL REGULATOR RUTR"/>
    <property type="match status" value="1"/>
</dbReference>
<feature type="domain" description="HTH-type transcriptional regulator MT1864/Rv1816-like C-terminal" evidence="4">
    <location>
        <begin position="82"/>
        <end position="178"/>
    </location>
</feature>
<dbReference type="RefSeq" id="WP_104431589.1">
    <property type="nucleotide sequence ID" value="NZ_PTJD01000002.1"/>
</dbReference>
<gene>
    <name evidence="5" type="ORF">CLV92_102329</name>
</gene>
<dbReference type="Gene3D" id="1.10.10.60">
    <property type="entry name" value="Homeodomain-like"/>
    <property type="match status" value="1"/>
</dbReference>
<evidence type="ECO:0000259" key="4">
    <source>
        <dbReference type="Pfam" id="PF13305"/>
    </source>
</evidence>
<organism evidence="5 6">
    <name type="scientific">Kineococcus xinjiangensis</name>
    <dbReference type="NCBI Taxonomy" id="512762"/>
    <lineage>
        <taxon>Bacteria</taxon>
        <taxon>Bacillati</taxon>
        <taxon>Actinomycetota</taxon>
        <taxon>Actinomycetes</taxon>
        <taxon>Kineosporiales</taxon>
        <taxon>Kineosporiaceae</taxon>
        <taxon>Kineococcus</taxon>
    </lineage>
</organism>
<dbReference type="GO" id="GO:0000976">
    <property type="term" value="F:transcription cis-regulatory region binding"/>
    <property type="evidence" value="ECO:0007669"/>
    <property type="project" value="TreeGrafter"/>
</dbReference>
<evidence type="ECO:0000313" key="6">
    <source>
        <dbReference type="Proteomes" id="UP000239485"/>
    </source>
</evidence>
<name>A0A2S6IVB1_9ACTN</name>
<reference evidence="5 6" key="1">
    <citation type="submission" date="2018-02" db="EMBL/GenBank/DDBJ databases">
        <title>Genomic Encyclopedia of Archaeal and Bacterial Type Strains, Phase II (KMG-II): from individual species to whole genera.</title>
        <authorList>
            <person name="Goeker M."/>
        </authorList>
    </citation>
    <scope>NUCLEOTIDE SEQUENCE [LARGE SCALE GENOMIC DNA]</scope>
    <source>
        <strain evidence="5 6">DSM 22857</strain>
    </source>
</reference>
<keyword evidence="6" id="KW-1185">Reference proteome</keyword>